<feature type="binding site" evidence="4">
    <location>
        <position position="6"/>
    </location>
    <ligand>
        <name>3-dehydroquinate</name>
        <dbReference type="ChEBI" id="CHEBI:32364"/>
    </ligand>
</feature>
<comment type="catalytic activity">
    <reaction evidence="1 4">
        <text>3-dehydroquinate = 3-dehydroshikimate + H2O</text>
        <dbReference type="Rhea" id="RHEA:21096"/>
        <dbReference type="ChEBI" id="CHEBI:15377"/>
        <dbReference type="ChEBI" id="CHEBI:16630"/>
        <dbReference type="ChEBI" id="CHEBI:32364"/>
        <dbReference type="EC" id="4.2.1.10"/>
    </reaction>
</comment>
<dbReference type="GO" id="GO:0009073">
    <property type="term" value="P:aromatic amino acid family biosynthetic process"/>
    <property type="evidence" value="ECO:0007669"/>
    <property type="project" value="UniProtKB-KW"/>
</dbReference>
<evidence type="ECO:0000256" key="4">
    <source>
        <dbReference type="HAMAP-Rule" id="MF_00214"/>
    </source>
</evidence>
<keyword evidence="4" id="KW-0028">Amino-acid biosynthesis</keyword>
<feature type="binding site" evidence="4">
    <location>
        <position position="56"/>
    </location>
    <ligand>
        <name>3-dehydroquinate</name>
        <dbReference type="ChEBI" id="CHEBI:32364"/>
    </ligand>
</feature>
<proteinExistence type="inferred from homology"/>
<evidence type="ECO:0000313" key="6">
    <source>
        <dbReference type="Proteomes" id="UP000282322"/>
    </source>
</evidence>
<feature type="binding site" evidence="4">
    <location>
        <position position="207"/>
    </location>
    <ligand>
        <name>3-dehydroquinate</name>
        <dbReference type="ChEBI" id="CHEBI:32364"/>
    </ligand>
</feature>
<sequence>MKIRESALAATTNNITKEMDAWGAADLLEFRMDKAANPINQLSKYNGNIPIIATNRTRWFGGQATDTGRLDSLFSASRFDAVKFVDIELETVRSKSWITHEFRENDVDLIISHHDFDNTPSREIIDKIFEQCARYGDIAKVATFPQDQTDTLALLEAVNAATEKGIDVAGISMGKIGSHTRVIGHLYGSKLSYAPLLADDTDYAPGQIPLEKLASLIEITKNNGVDDQVISMIEDEVSVPKGLTL</sequence>
<accession>A0A3P3RAQ6</accession>
<organism evidence="5 6">
    <name type="scientific">Halocatena pleomorpha</name>
    <dbReference type="NCBI Taxonomy" id="1785090"/>
    <lineage>
        <taxon>Archaea</taxon>
        <taxon>Methanobacteriati</taxon>
        <taxon>Methanobacteriota</taxon>
        <taxon>Stenosarchaea group</taxon>
        <taxon>Halobacteria</taxon>
        <taxon>Halobacteriales</taxon>
        <taxon>Natronomonadaceae</taxon>
        <taxon>Halocatena</taxon>
    </lineage>
</organism>
<name>A0A3P3RAQ6_9EURY</name>
<gene>
    <name evidence="4" type="primary">aroD</name>
    <name evidence="5" type="ORF">EIK79_12815</name>
</gene>
<dbReference type="GO" id="GO:0046279">
    <property type="term" value="P:3,4-dihydroxybenzoate biosynthetic process"/>
    <property type="evidence" value="ECO:0007669"/>
    <property type="project" value="TreeGrafter"/>
</dbReference>
<feature type="active site" description="Proton donor/acceptor" evidence="4">
    <location>
        <position position="114"/>
    </location>
</feature>
<evidence type="ECO:0000256" key="1">
    <source>
        <dbReference type="ARBA" id="ARBA00001864"/>
    </source>
</evidence>
<dbReference type="EC" id="4.2.1.10" evidence="4"/>
<dbReference type="EMBL" id="RRCH01000028">
    <property type="protein sequence ID" value="RRJ29513.1"/>
    <property type="molecule type" value="Genomic_DNA"/>
</dbReference>
<keyword evidence="2 4" id="KW-0456">Lyase</keyword>
<dbReference type="RefSeq" id="WP_124955502.1">
    <property type="nucleotide sequence ID" value="NZ_RRCH01000028.1"/>
</dbReference>
<dbReference type="InterPro" id="IPR001381">
    <property type="entry name" value="DHquinase_I"/>
</dbReference>
<dbReference type="UniPathway" id="UPA00053">
    <property type="reaction ID" value="UER00086"/>
</dbReference>
<dbReference type="GO" id="GO:0008652">
    <property type="term" value="P:amino acid biosynthetic process"/>
    <property type="evidence" value="ECO:0007669"/>
    <property type="project" value="UniProtKB-KW"/>
</dbReference>
<reference evidence="5 6" key="1">
    <citation type="submission" date="2018-11" db="EMBL/GenBank/DDBJ databases">
        <title>Taxonoimc description of Halomarina strain SPP-AMP-1.</title>
        <authorList>
            <person name="Pal Y."/>
            <person name="Srinivasana K."/>
            <person name="Verma A."/>
            <person name="Kumar P."/>
        </authorList>
    </citation>
    <scope>NUCLEOTIDE SEQUENCE [LARGE SCALE GENOMIC DNA]</scope>
    <source>
        <strain evidence="5 6">SPP-AMP-1</strain>
    </source>
</reference>
<dbReference type="InterPro" id="IPR018508">
    <property type="entry name" value="3-dehydroquinate_DH_AS"/>
</dbReference>
<evidence type="ECO:0000256" key="3">
    <source>
        <dbReference type="ARBA" id="ARBA00023270"/>
    </source>
</evidence>
<dbReference type="InterPro" id="IPR013785">
    <property type="entry name" value="Aldolase_TIM"/>
</dbReference>
<dbReference type="Pfam" id="PF01487">
    <property type="entry name" value="DHquinase_I"/>
    <property type="match status" value="1"/>
</dbReference>
<feature type="active site" description="Schiff-base intermediate with substrate" evidence="4">
    <location>
        <position position="140"/>
    </location>
</feature>
<comment type="subunit">
    <text evidence="4">Homodimer.</text>
</comment>
<dbReference type="PANTHER" id="PTHR43699:SF1">
    <property type="entry name" value="3-DEHYDROQUINATE DEHYDRATASE"/>
    <property type="match status" value="1"/>
</dbReference>
<dbReference type="Gene3D" id="3.20.20.70">
    <property type="entry name" value="Aldolase class I"/>
    <property type="match status" value="1"/>
</dbReference>
<dbReference type="InterPro" id="IPR050146">
    <property type="entry name" value="Type-I_3-dehydroquinase"/>
</dbReference>
<dbReference type="HAMAP" id="MF_00214">
    <property type="entry name" value="AroD"/>
    <property type="match status" value="1"/>
</dbReference>
<comment type="caution">
    <text evidence="5">The sequence shown here is derived from an EMBL/GenBank/DDBJ whole genome shotgun (WGS) entry which is preliminary data.</text>
</comment>
<dbReference type="CDD" id="cd00502">
    <property type="entry name" value="DHQase_I"/>
    <property type="match status" value="1"/>
</dbReference>
<feature type="binding site" evidence="4">
    <location>
        <position position="181"/>
    </location>
    <ligand>
        <name>3-dehydroquinate</name>
        <dbReference type="ChEBI" id="CHEBI:32364"/>
    </ligand>
</feature>
<dbReference type="OrthoDB" id="34329at2157"/>
<dbReference type="GO" id="GO:0009423">
    <property type="term" value="P:chorismate biosynthetic process"/>
    <property type="evidence" value="ECO:0007669"/>
    <property type="project" value="UniProtKB-UniRule"/>
</dbReference>
<evidence type="ECO:0000256" key="2">
    <source>
        <dbReference type="ARBA" id="ARBA00023239"/>
    </source>
</evidence>
<feature type="binding site" evidence="4">
    <location>
        <begin position="29"/>
        <end position="31"/>
    </location>
    <ligand>
        <name>3-dehydroquinate</name>
        <dbReference type="ChEBI" id="CHEBI:32364"/>
    </ligand>
</feature>
<keyword evidence="6" id="KW-1185">Reference proteome</keyword>
<comment type="similarity">
    <text evidence="4">Belongs to the type-I 3-dehydroquinase family.</text>
</comment>
<dbReference type="Proteomes" id="UP000282322">
    <property type="component" value="Unassembled WGS sequence"/>
</dbReference>
<protein>
    <recommendedName>
        <fullName evidence="4">3-dehydroquinate dehydratase</fullName>
        <shortName evidence="4">3-dehydroquinase</shortName>
        <ecNumber evidence="4">4.2.1.10</ecNumber>
    </recommendedName>
    <alternativeName>
        <fullName evidence="4">Type I DHQase</fullName>
    </alternativeName>
    <alternativeName>
        <fullName evidence="4">Type I dehydroquinase</fullName>
        <shortName evidence="4">DHQ1</shortName>
    </alternativeName>
</protein>
<evidence type="ECO:0000313" key="5">
    <source>
        <dbReference type="EMBL" id="RRJ29513.1"/>
    </source>
</evidence>
<dbReference type="GO" id="GO:0003855">
    <property type="term" value="F:3-dehydroquinate dehydratase activity"/>
    <property type="evidence" value="ECO:0007669"/>
    <property type="project" value="UniProtKB-UniRule"/>
</dbReference>
<dbReference type="SUPFAM" id="SSF51569">
    <property type="entry name" value="Aldolase"/>
    <property type="match status" value="1"/>
</dbReference>
<dbReference type="PROSITE" id="PS01028">
    <property type="entry name" value="DEHYDROQUINASE_I"/>
    <property type="match status" value="1"/>
</dbReference>
<keyword evidence="3 4" id="KW-0704">Schiff base</keyword>
<comment type="pathway">
    <text evidence="4">Metabolic intermediate biosynthesis; chorismate biosynthesis; chorismate from D-erythrose 4-phosphate and phosphoenolpyruvate: step 3/7.</text>
</comment>
<comment type="caution">
    <text evidence="4">Lacks conserved residue(s) required for the propagation of feature annotation.</text>
</comment>
<dbReference type="PANTHER" id="PTHR43699">
    <property type="entry name" value="3-DEHYDROQUINATE DEHYDRATASE"/>
    <property type="match status" value="1"/>
</dbReference>
<comment type="function">
    <text evidence="4">Involved in the third step of the chorismate pathway, which leads to the biosynthesis of aromatic amino acids. Catalyzes the cis-dehydration of 3-dehydroquinate (DHQ) and introduces the first double bond of the aromatic ring to yield 3-dehydroshikimate.</text>
</comment>
<dbReference type="AlphaFoldDB" id="A0A3P3RAQ6"/>
<keyword evidence="4" id="KW-0057">Aromatic amino acid biosynthesis</keyword>